<dbReference type="KEGG" id="euz:DVS28_a4981"/>
<proteinExistence type="predicted"/>
<evidence type="ECO:0000256" key="2">
    <source>
        <dbReference type="SAM" id="Phobius"/>
    </source>
</evidence>
<protein>
    <recommendedName>
        <fullName evidence="3">DUF2510 domain-containing protein</fullName>
    </recommendedName>
</protein>
<evidence type="ECO:0000256" key="1">
    <source>
        <dbReference type="SAM" id="MobiDB-lite"/>
    </source>
</evidence>
<keyword evidence="2" id="KW-1133">Transmembrane helix</keyword>
<name>A0A346Y591_9ACTN</name>
<feature type="region of interest" description="Disordered" evidence="1">
    <location>
        <begin position="22"/>
        <end position="64"/>
    </location>
</feature>
<keyword evidence="2" id="KW-0472">Membrane</keyword>
<dbReference type="RefSeq" id="WP_164710993.1">
    <property type="nucleotide sequence ID" value="NZ_CP031165.1"/>
</dbReference>
<keyword evidence="5" id="KW-1185">Reference proteome</keyword>
<gene>
    <name evidence="4" type="ORF">DVS28_a4981</name>
</gene>
<dbReference type="Proteomes" id="UP000264006">
    <property type="component" value="Chromosome"/>
</dbReference>
<evidence type="ECO:0000259" key="3">
    <source>
        <dbReference type="Pfam" id="PF10708"/>
    </source>
</evidence>
<reference evidence="4 5" key="1">
    <citation type="submission" date="2018-09" db="EMBL/GenBank/DDBJ databases">
        <title>Complete genome sequence of Euzebya sp. DY32-46 isolated from seawater of Pacific Ocean.</title>
        <authorList>
            <person name="Xu L."/>
            <person name="Wu Y.-H."/>
            <person name="Xu X.-W."/>
        </authorList>
    </citation>
    <scope>NUCLEOTIDE SEQUENCE [LARGE SCALE GENOMIC DNA]</scope>
    <source>
        <strain evidence="4 5">DY32-46</strain>
    </source>
</reference>
<feature type="transmembrane region" description="Helical" evidence="2">
    <location>
        <begin position="140"/>
        <end position="158"/>
    </location>
</feature>
<evidence type="ECO:0000313" key="5">
    <source>
        <dbReference type="Proteomes" id="UP000264006"/>
    </source>
</evidence>
<dbReference type="AlphaFoldDB" id="A0A346Y591"/>
<feature type="domain" description="DUF2510" evidence="3">
    <location>
        <begin position="9"/>
        <end position="39"/>
    </location>
</feature>
<accession>A0A346Y591</accession>
<feature type="compositionally biased region" description="Basic and acidic residues" evidence="1">
    <location>
        <begin position="22"/>
        <end position="34"/>
    </location>
</feature>
<dbReference type="EMBL" id="CP031165">
    <property type="protein sequence ID" value="AXV09638.1"/>
    <property type="molecule type" value="Genomic_DNA"/>
</dbReference>
<dbReference type="InterPro" id="IPR018929">
    <property type="entry name" value="DUF2510"/>
</dbReference>
<evidence type="ECO:0000313" key="4">
    <source>
        <dbReference type="EMBL" id="AXV09638.1"/>
    </source>
</evidence>
<dbReference type="Pfam" id="PF10708">
    <property type="entry name" value="DUF2510"/>
    <property type="match status" value="1"/>
</dbReference>
<keyword evidence="2" id="KW-0812">Transmembrane</keyword>
<sequence length="179" mass="19711">MNRADAPVAGWYPDPGQRTRLRWWDGSDWSDHRRVGPRPADLLEPGEDPAAKRSWSTAAAAPAPGREVDITSAASAAGRAASGLSREDTSAIVAEVRRATRRELDRATSRLAEQAGSLRTQLEPMIQDYGRRFLRWARRAAVIAIVVYVLYVVATAQLQTSLFDWLGEQVDKVIDPDGS</sequence>
<organism evidence="4 5">
    <name type="scientific">Euzebya pacifica</name>
    <dbReference type="NCBI Taxonomy" id="1608957"/>
    <lineage>
        <taxon>Bacteria</taxon>
        <taxon>Bacillati</taxon>
        <taxon>Actinomycetota</taxon>
        <taxon>Nitriliruptoria</taxon>
        <taxon>Euzebyales</taxon>
    </lineage>
</organism>